<evidence type="ECO:0000313" key="2">
    <source>
        <dbReference type="Proteomes" id="UP000789702"/>
    </source>
</evidence>
<feature type="non-terminal residue" evidence="1">
    <location>
        <position position="47"/>
    </location>
</feature>
<protein>
    <submittedName>
        <fullName evidence="1">15809_t:CDS:1</fullName>
    </submittedName>
</protein>
<dbReference type="Proteomes" id="UP000789702">
    <property type="component" value="Unassembled WGS sequence"/>
</dbReference>
<gene>
    <name evidence="1" type="ORF">DHETER_LOCUS13047</name>
</gene>
<reference evidence="1" key="1">
    <citation type="submission" date="2021-06" db="EMBL/GenBank/DDBJ databases">
        <authorList>
            <person name="Kallberg Y."/>
            <person name="Tangrot J."/>
            <person name="Rosling A."/>
        </authorList>
    </citation>
    <scope>NUCLEOTIDE SEQUENCE</scope>
    <source>
        <strain evidence="1">IL203A</strain>
    </source>
</reference>
<organism evidence="1 2">
    <name type="scientific">Dentiscutata heterogama</name>
    <dbReference type="NCBI Taxonomy" id="1316150"/>
    <lineage>
        <taxon>Eukaryota</taxon>
        <taxon>Fungi</taxon>
        <taxon>Fungi incertae sedis</taxon>
        <taxon>Mucoromycota</taxon>
        <taxon>Glomeromycotina</taxon>
        <taxon>Glomeromycetes</taxon>
        <taxon>Diversisporales</taxon>
        <taxon>Gigasporaceae</taxon>
        <taxon>Dentiscutata</taxon>
    </lineage>
</organism>
<feature type="non-terminal residue" evidence="1">
    <location>
        <position position="1"/>
    </location>
</feature>
<sequence length="47" mass="5571">LCQTEANGTYSTFTILKNRFNVNEVLDKISLKSLSKERQEYLYNEIR</sequence>
<proteinExistence type="predicted"/>
<keyword evidence="2" id="KW-1185">Reference proteome</keyword>
<name>A0ACA9PTP1_9GLOM</name>
<evidence type="ECO:0000313" key="1">
    <source>
        <dbReference type="EMBL" id="CAG8724744.1"/>
    </source>
</evidence>
<accession>A0ACA9PTP1</accession>
<dbReference type="EMBL" id="CAJVPU010034266">
    <property type="protein sequence ID" value="CAG8724744.1"/>
    <property type="molecule type" value="Genomic_DNA"/>
</dbReference>
<comment type="caution">
    <text evidence="1">The sequence shown here is derived from an EMBL/GenBank/DDBJ whole genome shotgun (WGS) entry which is preliminary data.</text>
</comment>